<dbReference type="AlphaFoldDB" id="R6TDX5"/>
<evidence type="ECO:0000256" key="1">
    <source>
        <dbReference type="SAM" id="MobiDB-lite"/>
    </source>
</evidence>
<dbReference type="SUPFAM" id="SSF52777">
    <property type="entry name" value="CoA-dependent acyltransferases"/>
    <property type="match status" value="1"/>
</dbReference>
<evidence type="ECO:0000313" key="5">
    <source>
        <dbReference type="Proteomes" id="UP001139365"/>
    </source>
</evidence>
<evidence type="ECO:0000313" key="2">
    <source>
        <dbReference type="EMBL" id="CDC71623.1"/>
    </source>
</evidence>
<dbReference type="STRING" id="1263015.BN580_00892"/>
<accession>R6TDX5</accession>
<feature type="region of interest" description="Disordered" evidence="1">
    <location>
        <begin position="283"/>
        <end position="303"/>
    </location>
</feature>
<sequence length="303" mass="34752">MEKRKRKFGDRSDGWKLRGLDPYDTVSPYIMVERCDAQNFFNDKFEITAAEQYVKEKRAQGMKNFGLMHVILAAYIRTVSQRPYLNRFLSGQKVYARNTIQVNMAVKKELVANETNTVIKVFFDPHDTAADVYEKFSKTYHDAFAGGENDFDGTARIINYIPGLLKKFAVWFLKLLDYFGLLPKALLNVSPFHGSMFITSMGSLGIPPIYHHLYNFGNIPVFVAFGAKRHACELSPDGEVLKRKYIDYTVVTDERICDGFAYASAFKVFRRYLANPHLLDNPPENVAEDPDIDRKPRKKKSKG</sequence>
<evidence type="ECO:0000313" key="3">
    <source>
        <dbReference type="EMBL" id="MCI5754985.1"/>
    </source>
</evidence>
<dbReference type="EMBL" id="CBFW010000077">
    <property type="protein sequence ID" value="CDC71623.1"/>
    <property type="molecule type" value="Genomic_DNA"/>
</dbReference>
<comment type="caution">
    <text evidence="2">The sequence shown here is derived from an EMBL/GenBank/DDBJ whole genome shotgun (WGS) entry which is preliminary data.</text>
</comment>
<proteinExistence type="predicted"/>
<dbReference type="Gene3D" id="3.30.559.10">
    <property type="entry name" value="Chloramphenicol acetyltransferase-like domain"/>
    <property type="match status" value="2"/>
</dbReference>
<organism evidence="2 4">
    <name type="scientific">Candidatus Colimorpha enterica</name>
    <dbReference type="NCBI Taxonomy" id="3083063"/>
    <lineage>
        <taxon>Bacteria</taxon>
        <taxon>Pseudomonadati</taxon>
        <taxon>Bacteroidota</taxon>
        <taxon>Bacteroidia</taxon>
        <taxon>Bacteroidales</taxon>
        <taxon>Candidatus Colimorpha</taxon>
    </lineage>
</organism>
<name>R6TDX5_9BACT</name>
<dbReference type="Proteomes" id="UP001139365">
    <property type="component" value="Unassembled WGS sequence"/>
</dbReference>
<gene>
    <name evidence="2" type="ORF">BN580_00892</name>
    <name evidence="3" type="ORF">MR241_01675</name>
</gene>
<dbReference type="InterPro" id="IPR023213">
    <property type="entry name" value="CAT-like_dom_sf"/>
</dbReference>
<reference evidence="3 5" key="2">
    <citation type="submission" date="2022-03" db="EMBL/GenBank/DDBJ databases">
        <title>Metagenome-assembled genomes from swine fecal metagenomes.</title>
        <authorList>
            <person name="Holman D.B."/>
            <person name="Kommadath A."/>
        </authorList>
    </citation>
    <scope>NUCLEOTIDE SEQUENCE [LARGE SCALE GENOMIC DNA]</scope>
    <source>
        <strain evidence="3">SUG147</strain>
    </source>
</reference>
<evidence type="ECO:0008006" key="6">
    <source>
        <dbReference type="Google" id="ProtNLM"/>
    </source>
</evidence>
<evidence type="ECO:0000313" key="4">
    <source>
        <dbReference type="Proteomes" id="UP000017938"/>
    </source>
</evidence>
<protein>
    <recommendedName>
        <fullName evidence="6">2-oxoacid dehydrogenase acyltransferase catalytic domain-containing protein</fullName>
    </recommendedName>
</protein>
<dbReference type="EMBL" id="JALEMU010000029">
    <property type="protein sequence ID" value="MCI5754985.1"/>
    <property type="molecule type" value="Genomic_DNA"/>
</dbReference>
<reference evidence="2" key="1">
    <citation type="submission" date="2012-11" db="EMBL/GenBank/DDBJ databases">
        <title>Dependencies among metagenomic species, viruses, plasmids and units of genetic variation.</title>
        <authorList>
            <person name="Nielsen H.B."/>
            <person name="Almeida M."/>
            <person name="Juncker A.S."/>
            <person name="Rasmussen S."/>
            <person name="Li J."/>
            <person name="Sunagawa S."/>
            <person name="Plichta D."/>
            <person name="Gautier L."/>
            <person name="Le Chatelier E."/>
            <person name="Peletier E."/>
            <person name="Bonde I."/>
            <person name="Nielsen T."/>
            <person name="Manichanh C."/>
            <person name="Arumugam M."/>
            <person name="Batto J."/>
            <person name="Santos M.B.Q.D."/>
            <person name="Blom N."/>
            <person name="Borruel N."/>
            <person name="Burgdorf K.S."/>
            <person name="Boumezbeur F."/>
            <person name="Casellas F."/>
            <person name="Dore J."/>
            <person name="Guarner F."/>
            <person name="Hansen T."/>
            <person name="Hildebrand F."/>
            <person name="Kaas R.S."/>
            <person name="Kennedy S."/>
            <person name="Kristiansen K."/>
            <person name="Kultima J.R."/>
            <person name="Leonard P."/>
            <person name="Levenez F."/>
            <person name="Lund O."/>
            <person name="Moumen B."/>
            <person name="Le Paslier D."/>
            <person name="Pons N."/>
            <person name="Pedersen O."/>
            <person name="Prifti E."/>
            <person name="Qin J."/>
            <person name="Raes J."/>
            <person name="Tap J."/>
            <person name="Tims S."/>
            <person name="Ussery D.W."/>
            <person name="Yamada T."/>
            <person name="MetaHit consortium"/>
            <person name="Renault P."/>
            <person name="Sicheritz-Ponten T."/>
            <person name="Bork P."/>
            <person name="Wang J."/>
            <person name="Brunak S."/>
            <person name="Ehrlich S.D."/>
        </authorList>
    </citation>
    <scope>NUCLEOTIDE SEQUENCE [LARGE SCALE GENOMIC DNA]</scope>
</reference>
<dbReference type="Proteomes" id="UP000017938">
    <property type="component" value="Unassembled WGS sequence"/>
</dbReference>